<proteinExistence type="predicted"/>
<dbReference type="EMBL" id="QFQS01000002">
    <property type="protein sequence ID" value="PZQ97887.1"/>
    <property type="molecule type" value="Genomic_DNA"/>
</dbReference>
<name>A0A2W5TQ20_CERSP</name>
<evidence type="ECO:0000256" key="1">
    <source>
        <dbReference type="SAM" id="Phobius"/>
    </source>
</evidence>
<dbReference type="Proteomes" id="UP000248975">
    <property type="component" value="Unassembled WGS sequence"/>
</dbReference>
<gene>
    <name evidence="2" type="ORF">DI533_12125</name>
</gene>
<comment type="caution">
    <text evidence="2">The sequence shown here is derived from an EMBL/GenBank/DDBJ whole genome shotgun (WGS) entry which is preliminary data.</text>
</comment>
<protein>
    <recommendedName>
        <fullName evidence="4">DNA methyltransferase</fullName>
    </recommendedName>
</protein>
<organism evidence="2 3">
    <name type="scientific">Cereibacter sphaeroides</name>
    <name type="common">Rhodobacter sphaeroides</name>
    <dbReference type="NCBI Taxonomy" id="1063"/>
    <lineage>
        <taxon>Bacteria</taxon>
        <taxon>Pseudomonadati</taxon>
        <taxon>Pseudomonadota</taxon>
        <taxon>Alphaproteobacteria</taxon>
        <taxon>Rhodobacterales</taxon>
        <taxon>Paracoccaceae</taxon>
        <taxon>Cereibacter</taxon>
    </lineage>
</organism>
<dbReference type="AlphaFoldDB" id="A0A2W5TQ20"/>
<keyword evidence="1" id="KW-0812">Transmembrane</keyword>
<keyword evidence="1" id="KW-1133">Transmembrane helix</keyword>
<accession>A0A2W5TQ20</accession>
<evidence type="ECO:0000313" key="3">
    <source>
        <dbReference type="Proteomes" id="UP000248975"/>
    </source>
</evidence>
<sequence length="99" mass="9172">MEQLLIQLVAGAIGGNAAGKAMPSANLGTLGNTIAGLVGGGILGQIVQALFTSGAVDAAATAVAGGGMDIGSIIANLASGGVGGAVLTAIVGMIKNRAA</sequence>
<reference evidence="2 3" key="1">
    <citation type="submission" date="2017-08" db="EMBL/GenBank/DDBJ databases">
        <title>Infants hospitalized years apart are colonized by the same room-sourced microbial strains.</title>
        <authorList>
            <person name="Brooks B."/>
            <person name="Olm M.R."/>
            <person name="Firek B.A."/>
            <person name="Baker R."/>
            <person name="Thomas B.C."/>
            <person name="Morowitz M.J."/>
            <person name="Banfield J.F."/>
        </authorList>
    </citation>
    <scope>NUCLEOTIDE SEQUENCE [LARGE SCALE GENOMIC DNA]</scope>
    <source>
        <strain evidence="2">S2_003_000_R2_11</strain>
    </source>
</reference>
<evidence type="ECO:0008006" key="4">
    <source>
        <dbReference type="Google" id="ProtNLM"/>
    </source>
</evidence>
<feature type="transmembrane region" description="Helical" evidence="1">
    <location>
        <begin position="73"/>
        <end position="94"/>
    </location>
</feature>
<keyword evidence="1" id="KW-0472">Membrane</keyword>
<evidence type="ECO:0000313" key="2">
    <source>
        <dbReference type="EMBL" id="PZQ97887.1"/>
    </source>
</evidence>